<comment type="pathway">
    <text evidence="2 13">Lipid metabolism; fatty acid biosynthesis.</text>
</comment>
<keyword evidence="10 13" id="KW-0472">Membrane</keyword>
<dbReference type="EMBL" id="ML742261">
    <property type="protein sequence ID" value="KAE8146454.1"/>
    <property type="molecule type" value="Genomic_DNA"/>
</dbReference>
<gene>
    <name evidence="14" type="ORF">BDV25DRAFT_143686</name>
</gene>
<dbReference type="PANTHER" id="PTHR11035">
    <property type="entry name" value="VERY-LONG-CHAIN (3R)-3-HYDROXYACYL-COA DEHYDRATASE"/>
    <property type="match status" value="1"/>
</dbReference>
<accession>A0A5N6TJA6</accession>
<dbReference type="GO" id="GO:0030497">
    <property type="term" value="P:fatty acid elongation"/>
    <property type="evidence" value="ECO:0007669"/>
    <property type="project" value="TreeGrafter"/>
</dbReference>
<keyword evidence="6 13" id="KW-0812">Transmembrane</keyword>
<proteinExistence type="inferred from homology"/>
<evidence type="ECO:0000256" key="9">
    <source>
        <dbReference type="ARBA" id="ARBA00023098"/>
    </source>
</evidence>
<evidence type="ECO:0000256" key="6">
    <source>
        <dbReference type="ARBA" id="ARBA00022692"/>
    </source>
</evidence>
<feature type="transmembrane region" description="Helical" evidence="13">
    <location>
        <begin position="104"/>
        <end position="123"/>
    </location>
</feature>
<evidence type="ECO:0000256" key="1">
    <source>
        <dbReference type="ARBA" id="ARBA00004141"/>
    </source>
</evidence>
<dbReference type="AlphaFoldDB" id="A0A5N6TJA6"/>
<dbReference type="GO" id="GO:0030148">
    <property type="term" value="P:sphingolipid biosynthetic process"/>
    <property type="evidence" value="ECO:0007669"/>
    <property type="project" value="TreeGrafter"/>
</dbReference>
<dbReference type="GO" id="GO:0005789">
    <property type="term" value="C:endoplasmic reticulum membrane"/>
    <property type="evidence" value="ECO:0007669"/>
    <property type="project" value="UniProtKB-SubCell"/>
</dbReference>
<feature type="transmembrane region" description="Helical" evidence="13">
    <location>
        <begin position="165"/>
        <end position="189"/>
    </location>
</feature>
<evidence type="ECO:0000256" key="13">
    <source>
        <dbReference type="RuleBase" id="RU363109"/>
    </source>
</evidence>
<keyword evidence="9 13" id="KW-0443">Lipid metabolism</keyword>
<evidence type="ECO:0000256" key="3">
    <source>
        <dbReference type="ARBA" id="ARBA00007811"/>
    </source>
</evidence>
<name>A0A5N6TJA6_ASPAV</name>
<evidence type="ECO:0000313" key="15">
    <source>
        <dbReference type="Proteomes" id="UP000325780"/>
    </source>
</evidence>
<dbReference type="OrthoDB" id="46988at2759"/>
<organism evidence="14 15">
    <name type="scientific">Aspergillus avenaceus</name>
    <dbReference type="NCBI Taxonomy" id="36643"/>
    <lineage>
        <taxon>Eukaryota</taxon>
        <taxon>Fungi</taxon>
        <taxon>Dikarya</taxon>
        <taxon>Ascomycota</taxon>
        <taxon>Pezizomycotina</taxon>
        <taxon>Eurotiomycetes</taxon>
        <taxon>Eurotiomycetidae</taxon>
        <taxon>Eurotiales</taxon>
        <taxon>Aspergillaceae</taxon>
        <taxon>Aspergillus</taxon>
        <taxon>Aspergillus subgen. Circumdati</taxon>
    </lineage>
</organism>
<dbReference type="GO" id="GO:0042761">
    <property type="term" value="P:very long-chain fatty acid biosynthetic process"/>
    <property type="evidence" value="ECO:0007669"/>
    <property type="project" value="TreeGrafter"/>
</dbReference>
<dbReference type="Pfam" id="PF04387">
    <property type="entry name" value="PTPLA"/>
    <property type="match status" value="1"/>
</dbReference>
<keyword evidence="7 13" id="KW-0276">Fatty acid metabolism</keyword>
<dbReference type="InterPro" id="IPR007482">
    <property type="entry name" value="Tyr_Pase-like_PTPLA"/>
</dbReference>
<reference evidence="14 15" key="1">
    <citation type="submission" date="2019-04" db="EMBL/GenBank/DDBJ databases">
        <title>Friends and foes A comparative genomics study of 23 Aspergillus species from section Flavi.</title>
        <authorList>
            <consortium name="DOE Joint Genome Institute"/>
            <person name="Kjaerbolling I."/>
            <person name="Vesth T."/>
            <person name="Frisvad J.C."/>
            <person name="Nybo J.L."/>
            <person name="Theobald S."/>
            <person name="Kildgaard S."/>
            <person name="Isbrandt T."/>
            <person name="Kuo A."/>
            <person name="Sato A."/>
            <person name="Lyhne E.K."/>
            <person name="Kogle M.E."/>
            <person name="Wiebenga A."/>
            <person name="Kun R.S."/>
            <person name="Lubbers R.J."/>
            <person name="Makela M.R."/>
            <person name="Barry K."/>
            <person name="Chovatia M."/>
            <person name="Clum A."/>
            <person name="Daum C."/>
            <person name="Haridas S."/>
            <person name="He G."/>
            <person name="LaButti K."/>
            <person name="Lipzen A."/>
            <person name="Mondo S."/>
            <person name="Riley R."/>
            <person name="Salamov A."/>
            <person name="Simmons B.A."/>
            <person name="Magnuson J.K."/>
            <person name="Henrissat B."/>
            <person name="Mortensen U.H."/>
            <person name="Larsen T.O."/>
            <person name="Devries R.P."/>
            <person name="Grigoriev I.V."/>
            <person name="Machida M."/>
            <person name="Baker S.E."/>
            <person name="Andersen M.R."/>
        </authorList>
    </citation>
    <scope>NUCLEOTIDE SEQUENCE [LARGE SCALE GENOMIC DNA]</scope>
    <source>
        <strain evidence="14 15">IBT 18842</strain>
    </source>
</reference>
<evidence type="ECO:0000256" key="11">
    <source>
        <dbReference type="ARBA" id="ARBA00023160"/>
    </source>
</evidence>
<sequence>MSAKQTYLLLYNSLCTLLWLHILLTTITAFTSTSLTTTYTTLEPWTRWTQTLAAIEVLHAATGITRAPVFTTFTQAFGRCVQVWAINYAFPEVTASSWAYPSMLFAWSVADVVRYLYFVFLLARGSVPDVLKWMRYSLFFGLYPIGIASEWWMMFHAANVTTSALVMGIFYFFLALYVPGSPMMFSYMIKQRRKILARS</sequence>
<dbReference type="Proteomes" id="UP000325780">
    <property type="component" value="Unassembled WGS sequence"/>
</dbReference>
<keyword evidence="13" id="KW-0256">Endoplasmic reticulum</keyword>
<feature type="transmembrane region" description="Helical" evidence="13">
    <location>
        <begin position="135"/>
        <end position="153"/>
    </location>
</feature>
<comment type="catalytic activity">
    <reaction evidence="13">
        <text>a very-long-chain (3R)-3-hydroxyacyl-CoA = a very-long-chain (2E)-enoyl-CoA + H2O</text>
        <dbReference type="Rhea" id="RHEA:45812"/>
        <dbReference type="ChEBI" id="CHEBI:15377"/>
        <dbReference type="ChEBI" id="CHEBI:83728"/>
        <dbReference type="ChEBI" id="CHEBI:85440"/>
        <dbReference type="EC" id="4.2.1.134"/>
    </reaction>
</comment>
<keyword evidence="11 13" id="KW-0275">Fatty acid biosynthesis</keyword>
<dbReference type="UniPathway" id="UPA00094"/>
<keyword evidence="12 13" id="KW-0456">Lyase</keyword>
<dbReference type="GO" id="GO:0102158">
    <property type="term" value="F:very-long-chain (3R)-3-hydroxyacyl-CoA dehydratase activity"/>
    <property type="evidence" value="ECO:0007669"/>
    <property type="project" value="UniProtKB-EC"/>
</dbReference>
<keyword evidence="15" id="KW-1185">Reference proteome</keyword>
<evidence type="ECO:0000256" key="10">
    <source>
        <dbReference type="ARBA" id="ARBA00023136"/>
    </source>
</evidence>
<feature type="transmembrane region" description="Helical" evidence="13">
    <location>
        <begin position="7"/>
        <end position="30"/>
    </location>
</feature>
<evidence type="ECO:0000256" key="5">
    <source>
        <dbReference type="ARBA" id="ARBA00022516"/>
    </source>
</evidence>
<keyword evidence="8 13" id="KW-1133">Transmembrane helix</keyword>
<comment type="similarity">
    <text evidence="3 13">Belongs to the very long-chain fatty acids dehydratase HACD family.</text>
</comment>
<evidence type="ECO:0000256" key="8">
    <source>
        <dbReference type="ARBA" id="ARBA00022989"/>
    </source>
</evidence>
<comment type="caution">
    <text evidence="13">Lacks conserved residue(s) required for the propagation of feature annotation.</text>
</comment>
<evidence type="ECO:0000256" key="4">
    <source>
        <dbReference type="ARBA" id="ARBA00013122"/>
    </source>
</evidence>
<evidence type="ECO:0000256" key="12">
    <source>
        <dbReference type="ARBA" id="ARBA00023239"/>
    </source>
</evidence>
<protein>
    <recommendedName>
        <fullName evidence="4 13">Very-long-chain (3R)-3-hydroxyacyl-CoA dehydratase</fullName>
        <ecNumber evidence="4 13">4.2.1.134</ecNumber>
    </recommendedName>
</protein>
<keyword evidence="5 13" id="KW-0444">Lipid biosynthesis</keyword>
<evidence type="ECO:0000256" key="2">
    <source>
        <dbReference type="ARBA" id="ARBA00005194"/>
    </source>
</evidence>
<comment type="function">
    <text evidence="13">Catalyzes the third of the four reactions of the long-chain fatty acids elongation cycle. This endoplasmic reticulum-bound enzymatic process, allows the addition of two carbons to the chain of long- and very long-chain fatty acids/VLCFAs per cycle. This enzyme catalyzes the dehydration of the 3-hydroxyacyl-CoA intermediate into trans-2,3-enoyl-CoA, within each cycle of fatty acid elongation. Thereby, it participates to the production of VLCFAs of different chain lengths that are involved in multiple biological processes as precursors of membrane lipids and lipid mediators.</text>
</comment>
<evidence type="ECO:0000313" key="14">
    <source>
        <dbReference type="EMBL" id="KAE8146454.1"/>
    </source>
</evidence>
<dbReference type="EC" id="4.2.1.134" evidence="4 13"/>
<dbReference type="PANTHER" id="PTHR11035:SF24">
    <property type="entry name" value="VERY-LONG-CHAIN (3R)-3-HYDROXYACYL-COA DEHYDRATASE"/>
    <property type="match status" value="1"/>
</dbReference>
<evidence type="ECO:0000256" key="7">
    <source>
        <dbReference type="ARBA" id="ARBA00022832"/>
    </source>
</evidence>
<comment type="subcellular location">
    <subcellularLocation>
        <location evidence="13">Endoplasmic reticulum membrane</location>
        <topology evidence="13">Multi-pass membrane protein</topology>
    </subcellularLocation>
    <subcellularLocation>
        <location evidence="1">Membrane</location>
        <topology evidence="1">Multi-pass membrane protein</topology>
    </subcellularLocation>
</comment>